<accession>A0A3B0MTZ2</accession>
<feature type="compositionally biased region" description="Low complexity" evidence="1">
    <location>
        <begin position="299"/>
        <end position="311"/>
    </location>
</feature>
<feature type="compositionally biased region" description="Basic and acidic residues" evidence="1">
    <location>
        <begin position="804"/>
        <end position="815"/>
    </location>
</feature>
<evidence type="ECO:0000313" key="3">
    <source>
        <dbReference type="EMBL" id="SVP92952.1"/>
    </source>
</evidence>
<feature type="region of interest" description="Disordered" evidence="1">
    <location>
        <begin position="299"/>
        <end position="359"/>
    </location>
</feature>
<gene>
    <name evidence="4" type="ORF">TAT_000270600</name>
    <name evidence="3" type="ORF">TAV_000275100</name>
</gene>
<keyword evidence="2" id="KW-0472">Membrane</keyword>
<dbReference type="EMBL" id="UIVS01000003">
    <property type="protein sequence ID" value="SVP92952.1"/>
    <property type="molecule type" value="Genomic_DNA"/>
</dbReference>
<dbReference type="AlphaFoldDB" id="A0A3B0MTZ2"/>
<feature type="region of interest" description="Disordered" evidence="1">
    <location>
        <begin position="436"/>
        <end position="479"/>
    </location>
</feature>
<sequence length="1130" mass="131085">MKKWIKTKVNEIGEKAVDSMVNLIFSKNDTPINYFNQNPLINAITKSVNSRFTVKQSNTKLVDDNLERYPAICNFDLLITEGIFLLVSDGSMAHTKYFSNINRATSSKSSSATSNISLSNLDSLRESEQTDNSVMGPIRHTMMVDEKKNRIEFDSVGPVKPNFCKYRIEIELNNRRSSSDRRSMQDDFNRVIFDYYFTGKVYNINTDVLISLWCELDMNKCESIEQAEPIYKRQIQPRKISSVQCPSIYAPRTSTRSYEPSDNTPLGSVPDESPKTNLSEFSAELCSGTENLYISSQETFSNTKNTNSNTNQVPDKECNEDNVNSKQQSRDNSPIFRRKKTKKEKSNKDKKDVTYVSDTEKDSSDAYLELMLGKEDKDKSDKEKEKDKNSYSRRLGRAVLSIPLILSSFRSEGSLDLHEDLKFLIKYSKRVVSINLDPSNPKDEHVSEAEQDHPSTNQTNFNQNGNKSESENKELMKKDKSLNNKEGRYKIRGCFWLHLFPFNENNDFKFLRPYCGYHSYGMKNPVDSIGFLLVTVQLTFDVNPTLLPILNNLAPLGYQWILPKNFEMIHFYSLTDRLYIYMYNMPIWITRLLLGGTQIVFNPNFVDDCIRKKFKDKLKTFCNIKDNSKDNSVKDDDKETLENKEGDNIPRFCTYKVFQLDGIDLLFLIPFWFLIYELIVVACFWKIPLILYLLVILVMIYYKVVMDRFTDFGDRLNVLKNMQPNGILGDFVGVGRTKYKSCTLFTSDDTKLYNLDGWLTSSTSTPATSPDTTSLKCNKVISSASRDENKEQNNELSQENVPKSPKDTKSEKSSEKNNYSTKSSKYYPMKDDKFNNSLFENHLYKKFNLINRSGVTATDSLVSTPFGKYKLNFLGLGEEYPIFFDDFADFDLKELVKDVLLSLKFIQRLLGYICITSEKLRFSLDTGFYQTTVLTVFFLSVTLLPLALFLKLLSRFSIRTFRFTIFLSFLYMCMKRHFKLMLSDLLYLSRKARNFPTSRSENRNKVDNTNLSQFGDMFGYPLKVVRNILWFIPEFYKNWFKGLPDHREIDHRKICALQALPSLCHLLPKEHEIDWKYYRRQFKSHYKVFGNSSNITGFDLKIYAKCKSLIERTILEEYLSNNLPSDLSGD</sequence>
<organism evidence="3">
    <name type="scientific">Theileria annulata</name>
    <dbReference type="NCBI Taxonomy" id="5874"/>
    <lineage>
        <taxon>Eukaryota</taxon>
        <taxon>Sar</taxon>
        <taxon>Alveolata</taxon>
        <taxon>Apicomplexa</taxon>
        <taxon>Aconoidasida</taxon>
        <taxon>Piroplasmida</taxon>
        <taxon>Theileriidae</taxon>
        <taxon>Theileria</taxon>
    </lineage>
</organism>
<feature type="compositionally biased region" description="Polar residues" evidence="1">
    <location>
        <begin position="321"/>
        <end position="332"/>
    </location>
</feature>
<feature type="transmembrane region" description="Helical" evidence="2">
    <location>
        <begin position="671"/>
        <end position="702"/>
    </location>
</feature>
<evidence type="ECO:0000313" key="4">
    <source>
        <dbReference type="EMBL" id="SVP93713.1"/>
    </source>
</evidence>
<name>A0A3B0MTZ2_THEAN</name>
<feature type="region of interest" description="Disordered" evidence="1">
    <location>
        <begin position="372"/>
        <end position="392"/>
    </location>
</feature>
<evidence type="ECO:0000256" key="1">
    <source>
        <dbReference type="SAM" id="MobiDB-lite"/>
    </source>
</evidence>
<feature type="compositionally biased region" description="Basic and acidic residues" evidence="1">
    <location>
        <begin position="440"/>
        <end position="453"/>
    </location>
</feature>
<evidence type="ECO:0000256" key="2">
    <source>
        <dbReference type="SAM" id="Phobius"/>
    </source>
</evidence>
<feature type="compositionally biased region" description="Basic and acidic residues" evidence="1">
    <location>
        <begin position="372"/>
        <end position="390"/>
    </location>
</feature>
<feature type="compositionally biased region" description="Basic and acidic residues" evidence="1">
    <location>
        <begin position="468"/>
        <end position="479"/>
    </location>
</feature>
<reference evidence="3" key="1">
    <citation type="submission" date="2018-07" db="EMBL/GenBank/DDBJ databases">
        <authorList>
            <person name="Quirk P.G."/>
            <person name="Krulwich T.A."/>
        </authorList>
    </citation>
    <scope>NUCLEOTIDE SEQUENCE</scope>
    <source>
        <strain evidence="3">Anand</strain>
    </source>
</reference>
<feature type="compositionally biased region" description="Basic and acidic residues" evidence="1">
    <location>
        <begin position="344"/>
        <end position="359"/>
    </location>
</feature>
<feature type="compositionally biased region" description="Polar residues" evidence="1">
    <location>
        <begin position="454"/>
        <end position="467"/>
    </location>
</feature>
<keyword evidence="2" id="KW-0812">Transmembrane</keyword>
<feature type="compositionally biased region" description="Polar residues" evidence="1">
    <location>
        <begin position="252"/>
        <end position="266"/>
    </location>
</feature>
<dbReference type="EMBL" id="UIVT01000003">
    <property type="protein sequence ID" value="SVP93713.1"/>
    <property type="molecule type" value="Genomic_DNA"/>
</dbReference>
<keyword evidence="2" id="KW-1133">Transmembrane helix</keyword>
<protein>
    <submittedName>
        <fullName evidence="3">Uncharacterized protein</fullName>
    </submittedName>
</protein>
<feature type="transmembrane region" description="Helical" evidence="2">
    <location>
        <begin position="928"/>
        <end position="950"/>
    </location>
</feature>
<feature type="region of interest" description="Disordered" evidence="1">
    <location>
        <begin position="251"/>
        <end position="276"/>
    </location>
</feature>
<feature type="region of interest" description="Disordered" evidence="1">
    <location>
        <begin position="783"/>
        <end position="824"/>
    </location>
</feature>
<proteinExistence type="predicted"/>
<dbReference type="VEuPathDB" id="PiroplasmaDB:TA17780"/>